<dbReference type="Gene3D" id="2.60.120.920">
    <property type="match status" value="2"/>
</dbReference>
<keyword evidence="1" id="KW-0479">Metal-binding</keyword>
<evidence type="ECO:0000256" key="3">
    <source>
        <dbReference type="ARBA" id="ARBA00022771"/>
    </source>
</evidence>
<protein>
    <recommendedName>
        <fullName evidence="10">RING-type domain-containing protein</fullName>
    </recommendedName>
</protein>
<reference evidence="8" key="1">
    <citation type="submission" date="2021-02" db="EMBL/GenBank/DDBJ databases">
        <authorList>
            <person name="Nowell W R."/>
        </authorList>
    </citation>
    <scope>NUCLEOTIDE SEQUENCE</scope>
</reference>
<evidence type="ECO:0000256" key="1">
    <source>
        <dbReference type="ARBA" id="ARBA00022723"/>
    </source>
</evidence>
<dbReference type="Pfam" id="PF07177">
    <property type="entry name" value="Neuralized"/>
    <property type="match status" value="2"/>
</dbReference>
<keyword evidence="2" id="KW-0677">Repeat</keyword>
<organism evidence="8 9">
    <name type="scientific">Adineta ricciae</name>
    <name type="common">Rotifer</name>
    <dbReference type="NCBI Taxonomy" id="249248"/>
    <lineage>
        <taxon>Eukaryota</taxon>
        <taxon>Metazoa</taxon>
        <taxon>Spiralia</taxon>
        <taxon>Gnathifera</taxon>
        <taxon>Rotifera</taxon>
        <taxon>Eurotatoria</taxon>
        <taxon>Bdelloidea</taxon>
        <taxon>Adinetida</taxon>
        <taxon>Adinetidae</taxon>
        <taxon>Adineta</taxon>
    </lineage>
</organism>
<keyword evidence="3 5" id="KW-0863">Zinc-finger</keyword>
<gene>
    <name evidence="8" type="ORF">EDS130_LOCUS31288</name>
</gene>
<dbReference type="GO" id="GO:0008270">
    <property type="term" value="F:zinc ion binding"/>
    <property type="evidence" value="ECO:0007669"/>
    <property type="project" value="UniProtKB-KW"/>
</dbReference>
<feature type="domain" description="NHR" evidence="7">
    <location>
        <begin position="17"/>
        <end position="173"/>
    </location>
</feature>
<dbReference type="GO" id="GO:0061630">
    <property type="term" value="F:ubiquitin protein ligase activity"/>
    <property type="evidence" value="ECO:0007669"/>
    <property type="project" value="TreeGrafter"/>
</dbReference>
<evidence type="ECO:0000313" key="8">
    <source>
        <dbReference type="EMBL" id="CAF1313754.1"/>
    </source>
</evidence>
<feature type="domain" description="NHR" evidence="7">
    <location>
        <begin position="209"/>
        <end position="371"/>
    </location>
</feature>
<dbReference type="InterPro" id="IPR037962">
    <property type="entry name" value="Neuralized"/>
</dbReference>
<dbReference type="InterPro" id="IPR006573">
    <property type="entry name" value="NHR_dom"/>
</dbReference>
<proteinExistence type="predicted"/>
<evidence type="ECO:0000259" key="7">
    <source>
        <dbReference type="PROSITE" id="PS51065"/>
    </source>
</evidence>
<dbReference type="EMBL" id="CAJNOJ010000228">
    <property type="protein sequence ID" value="CAF1313754.1"/>
    <property type="molecule type" value="Genomic_DNA"/>
</dbReference>
<evidence type="ECO:0000256" key="4">
    <source>
        <dbReference type="ARBA" id="ARBA00022833"/>
    </source>
</evidence>
<evidence type="ECO:0000256" key="5">
    <source>
        <dbReference type="PROSITE-ProRule" id="PRU00175"/>
    </source>
</evidence>
<dbReference type="FunFam" id="2.60.120.920:FF:000005">
    <property type="entry name" value="Putative E3 ubiquitin-protein ligase NEURL1B"/>
    <property type="match status" value="1"/>
</dbReference>
<dbReference type="SMART" id="SM00184">
    <property type="entry name" value="RING"/>
    <property type="match status" value="1"/>
</dbReference>
<dbReference type="AlphaFoldDB" id="A0A815EN45"/>
<dbReference type="PANTHER" id="PTHR12429">
    <property type="entry name" value="NEURALIZED"/>
    <property type="match status" value="1"/>
</dbReference>
<dbReference type="InterPro" id="IPR001841">
    <property type="entry name" value="Znf_RING"/>
</dbReference>
<dbReference type="SMART" id="SM00588">
    <property type="entry name" value="NEUZ"/>
    <property type="match status" value="2"/>
</dbReference>
<evidence type="ECO:0000313" key="9">
    <source>
        <dbReference type="Proteomes" id="UP000663852"/>
    </source>
</evidence>
<accession>A0A815EN45</accession>
<evidence type="ECO:0008006" key="10">
    <source>
        <dbReference type="Google" id="ProtNLM"/>
    </source>
</evidence>
<dbReference type="SUPFAM" id="SSF57850">
    <property type="entry name" value="RING/U-box"/>
    <property type="match status" value="1"/>
</dbReference>
<feature type="domain" description="RING-type" evidence="6">
    <location>
        <begin position="394"/>
        <end position="435"/>
    </location>
</feature>
<evidence type="ECO:0000259" key="6">
    <source>
        <dbReference type="PROSITE" id="PS50089"/>
    </source>
</evidence>
<comment type="caution">
    <text evidence="8">The sequence shown here is derived from an EMBL/GenBank/DDBJ whole genome shotgun (WGS) entry which is preliminary data.</text>
</comment>
<dbReference type="InterPro" id="IPR043136">
    <property type="entry name" value="B30.2/SPRY_sf"/>
</dbReference>
<evidence type="ECO:0000256" key="2">
    <source>
        <dbReference type="ARBA" id="ARBA00022737"/>
    </source>
</evidence>
<dbReference type="PROSITE" id="PS51065">
    <property type="entry name" value="NHR"/>
    <property type="match status" value="2"/>
</dbReference>
<name>A0A815EN45_ADIRI</name>
<dbReference type="PANTHER" id="PTHR12429:SF6">
    <property type="entry name" value="PROTEIN NEURALIZED"/>
    <property type="match status" value="1"/>
</dbReference>
<dbReference type="PROSITE" id="PS50089">
    <property type="entry name" value="ZF_RING_2"/>
    <property type="match status" value="1"/>
</dbReference>
<keyword evidence="4" id="KW-0862">Zinc</keyword>
<dbReference type="Proteomes" id="UP000663852">
    <property type="component" value="Unassembled WGS sequence"/>
</dbReference>
<dbReference type="Pfam" id="PF13920">
    <property type="entry name" value="zf-C3HC4_3"/>
    <property type="match status" value="1"/>
</dbReference>
<dbReference type="OrthoDB" id="6078042at2759"/>
<dbReference type="InterPro" id="IPR013083">
    <property type="entry name" value="Znf_RING/FYVE/PHD"/>
</dbReference>
<dbReference type="Gene3D" id="3.30.40.10">
    <property type="entry name" value="Zinc/RING finger domain, C3HC4 (zinc finger)"/>
    <property type="match status" value="1"/>
</dbReference>
<sequence>MHEMAELMNHNNSISPSVSFHQRTSGKNIRLDQTGFTATRHTSFDNGVTFTSKPIKMNERIHMKIIDIDETGQWLGSLAIGFTQIDPSSIHREDLCKSALPNLCHKDGISYMKRIFEKLTREIVITFYFNQDGGFYMLDGKEQELCKNINISRPLWGVIDIYGNVKSISFTTAPKVTDGSKAFFTKYHHKPDQLPIIHFTHLKAANLQPIAFRHTHGVELDLFCHNKVAFRKNVHRLTQPYVFIDLPMATGDEIYIRILSIDQNYRTPGVLGFTNADPSVFTEHFDKLPTGDPIALYDRPEYWIVLEDAFDEKLAELDEYCFKYEKDGSIQMQRNNDPKTRRTIAHADSSQKFYSFLFLNGRISAFSLVGVLTTNRAPVKPRPKDDTDENDGLCQLCYDEKANCVFLPCGHLFLCSKCRVRYESSSNEKRCPTCRKPYQDICLIADD</sequence>